<dbReference type="PANTHER" id="PTHR12903">
    <property type="entry name" value="MITOCHONDRIAL RIBOSOMAL PROTEIN L24"/>
    <property type="match status" value="1"/>
</dbReference>
<dbReference type="GO" id="GO:0005840">
    <property type="term" value="C:ribosome"/>
    <property type="evidence" value="ECO:0007669"/>
    <property type="project" value="UniProtKB-KW"/>
</dbReference>
<dbReference type="GO" id="GO:0003735">
    <property type="term" value="F:structural constituent of ribosome"/>
    <property type="evidence" value="ECO:0007669"/>
    <property type="project" value="InterPro"/>
</dbReference>
<dbReference type="Gene3D" id="2.30.30.30">
    <property type="match status" value="1"/>
</dbReference>
<proteinExistence type="inferred from homology"/>
<keyword evidence="3" id="KW-0687">Ribonucleoprotein</keyword>
<comment type="similarity">
    <text evidence="1">Belongs to the universal ribosomal protein uL24 family.</text>
</comment>
<evidence type="ECO:0000313" key="5">
    <source>
        <dbReference type="EMBL" id="KAK2705132.1"/>
    </source>
</evidence>
<dbReference type="EMBL" id="JAVRJZ010000021">
    <property type="protein sequence ID" value="KAK2705132.1"/>
    <property type="molecule type" value="Genomic_DNA"/>
</dbReference>
<organism evidence="5 6">
    <name type="scientific">Artemia franciscana</name>
    <name type="common">Brine shrimp</name>
    <name type="synonym">Artemia sanfranciscana</name>
    <dbReference type="NCBI Taxonomy" id="6661"/>
    <lineage>
        <taxon>Eukaryota</taxon>
        <taxon>Metazoa</taxon>
        <taxon>Ecdysozoa</taxon>
        <taxon>Arthropoda</taxon>
        <taxon>Crustacea</taxon>
        <taxon>Branchiopoda</taxon>
        <taxon>Anostraca</taxon>
        <taxon>Artemiidae</taxon>
        <taxon>Artemia</taxon>
    </lineage>
</organism>
<dbReference type="AlphaFoldDB" id="A0AA88KVJ2"/>
<protein>
    <recommendedName>
        <fullName evidence="4">Large ribosomal subunit protein uL24 C-terminal domain-containing protein</fullName>
    </recommendedName>
</protein>
<dbReference type="InterPro" id="IPR057264">
    <property type="entry name" value="Ribosomal_uL24_C"/>
</dbReference>
<dbReference type="InterPro" id="IPR014722">
    <property type="entry name" value="Rib_uL2_dom2"/>
</dbReference>
<keyword evidence="2" id="KW-0689">Ribosomal protein</keyword>
<gene>
    <name evidence="5" type="ORF">QYM36_017243</name>
</gene>
<evidence type="ECO:0000256" key="1">
    <source>
        <dbReference type="ARBA" id="ARBA00010618"/>
    </source>
</evidence>
<dbReference type="GO" id="GO:1990904">
    <property type="term" value="C:ribonucleoprotein complex"/>
    <property type="evidence" value="ECO:0007669"/>
    <property type="project" value="UniProtKB-KW"/>
</dbReference>
<reference evidence="5" key="1">
    <citation type="submission" date="2023-07" db="EMBL/GenBank/DDBJ databases">
        <title>Chromosome-level genome assembly of Artemia franciscana.</title>
        <authorList>
            <person name="Jo E."/>
        </authorList>
    </citation>
    <scope>NUCLEOTIDE SEQUENCE</scope>
    <source>
        <tissue evidence="5">Whole body</tissue>
    </source>
</reference>
<name>A0AA88KVJ2_ARTSF</name>
<evidence type="ECO:0000256" key="2">
    <source>
        <dbReference type="ARBA" id="ARBA00022980"/>
    </source>
</evidence>
<dbReference type="Proteomes" id="UP001187531">
    <property type="component" value="Unassembled WGS sequence"/>
</dbReference>
<evidence type="ECO:0000313" key="6">
    <source>
        <dbReference type="Proteomes" id="UP001187531"/>
    </source>
</evidence>
<dbReference type="CDD" id="cd06089">
    <property type="entry name" value="KOW_RPL26"/>
    <property type="match status" value="1"/>
</dbReference>
<dbReference type="SUPFAM" id="SSF50104">
    <property type="entry name" value="Translation proteins SH3-like domain"/>
    <property type="match status" value="1"/>
</dbReference>
<dbReference type="Pfam" id="PF17136">
    <property type="entry name" value="ribosomal_L24"/>
    <property type="match status" value="1"/>
</dbReference>
<feature type="domain" description="Large ribosomal subunit protein uL24 C-terminal" evidence="4">
    <location>
        <begin position="32"/>
        <end position="95"/>
    </location>
</feature>
<accession>A0AA88KVJ2</accession>
<evidence type="ECO:0000256" key="3">
    <source>
        <dbReference type="ARBA" id="ARBA00023274"/>
    </source>
</evidence>
<keyword evidence="6" id="KW-1185">Reference proteome</keyword>
<dbReference type="InterPro" id="IPR008991">
    <property type="entry name" value="Translation_prot_SH3-like_sf"/>
</dbReference>
<dbReference type="GO" id="GO:0006412">
    <property type="term" value="P:translation"/>
    <property type="evidence" value="ECO:0007669"/>
    <property type="project" value="InterPro"/>
</dbReference>
<dbReference type="NCBIfam" id="TIGR01079">
    <property type="entry name" value="rplX_bact"/>
    <property type="match status" value="1"/>
</dbReference>
<sequence>MVEIMVGPDKGKQGHVNYIVEERNWICVEGLNCKYSTVGKEKDYPGMMVKEEKPLLVTNEVKLVDPSDNKPTDVEWRFLEDGSKIRISTRTGREIPIPLQNEETIDYKTKATYKELSVDFSTWISLIHNLWTKDGLLDDPRCTYYNLCEMAHLAHKKGGQGEYAAALSTIPLSYLLHSRHQAGFISFSSAAGSGYMGENCSTLYTGCDSLGSY</sequence>
<comment type="caution">
    <text evidence="5">The sequence shown here is derived from an EMBL/GenBank/DDBJ whole genome shotgun (WGS) entry which is preliminary data.</text>
</comment>
<dbReference type="GO" id="GO:0003723">
    <property type="term" value="F:RNA binding"/>
    <property type="evidence" value="ECO:0007669"/>
    <property type="project" value="InterPro"/>
</dbReference>
<dbReference type="InterPro" id="IPR041988">
    <property type="entry name" value="Ribosomal_uL24_KOW"/>
</dbReference>
<dbReference type="InterPro" id="IPR003256">
    <property type="entry name" value="Ribosomal_uL24"/>
</dbReference>
<evidence type="ECO:0000259" key="4">
    <source>
        <dbReference type="Pfam" id="PF17136"/>
    </source>
</evidence>